<evidence type="ECO:0000256" key="1">
    <source>
        <dbReference type="ARBA" id="ARBA00004141"/>
    </source>
</evidence>
<dbReference type="PROSITE" id="PS50850">
    <property type="entry name" value="MFS"/>
    <property type="match status" value="1"/>
</dbReference>
<dbReference type="SUPFAM" id="SSF103473">
    <property type="entry name" value="MFS general substrate transporter"/>
    <property type="match status" value="1"/>
</dbReference>
<dbReference type="PANTHER" id="PTHR23505:SF79">
    <property type="entry name" value="PROTEIN SPINSTER"/>
    <property type="match status" value="1"/>
</dbReference>
<dbReference type="Gene3D" id="1.20.1250.20">
    <property type="entry name" value="MFS general substrate transporter like domains"/>
    <property type="match status" value="2"/>
</dbReference>
<keyword evidence="2" id="KW-0813">Transport</keyword>
<evidence type="ECO:0000259" key="7">
    <source>
        <dbReference type="PROSITE" id="PS50850"/>
    </source>
</evidence>
<accession>A0A512NLW9</accession>
<keyword evidence="5 6" id="KW-0472">Membrane</keyword>
<organism evidence="8 9">
    <name type="scientific">Reyranella soli</name>
    <dbReference type="NCBI Taxonomy" id="1230389"/>
    <lineage>
        <taxon>Bacteria</taxon>
        <taxon>Pseudomonadati</taxon>
        <taxon>Pseudomonadota</taxon>
        <taxon>Alphaproteobacteria</taxon>
        <taxon>Hyphomicrobiales</taxon>
        <taxon>Reyranellaceae</taxon>
        <taxon>Reyranella</taxon>
    </lineage>
</organism>
<name>A0A512NLW9_9HYPH</name>
<dbReference type="PANTHER" id="PTHR23505">
    <property type="entry name" value="SPINSTER"/>
    <property type="match status" value="1"/>
</dbReference>
<evidence type="ECO:0000256" key="6">
    <source>
        <dbReference type="SAM" id="Phobius"/>
    </source>
</evidence>
<proteinExistence type="predicted"/>
<feature type="domain" description="Major facilitator superfamily (MFS) profile" evidence="7">
    <location>
        <begin position="30"/>
        <end position="417"/>
    </location>
</feature>
<feature type="transmembrane region" description="Helical" evidence="6">
    <location>
        <begin position="304"/>
        <end position="324"/>
    </location>
</feature>
<dbReference type="InterPro" id="IPR044770">
    <property type="entry name" value="MFS_spinster-like"/>
</dbReference>
<feature type="transmembrane region" description="Helical" evidence="6">
    <location>
        <begin position="121"/>
        <end position="142"/>
    </location>
</feature>
<evidence type="ECO:0000256" key="3">
    <source>
        <dbReference type="ARBA" id="ARBA00022692"/>
    </source>
</evidence>
<dbReference type="GO" id="GO:0016020">
    <property type="term" value="C:membrane"/>
    <property type="evidence" value="ECO:0007669"/>
    <property type="project" value="UniProtKB-SubCell"/>
</dbReference>
<feature type="transmembrane region" description="Helical" evidence="6">
    <location>
        <begin position="154"/>
        <end position="176"/>
    </location>
</feature>
<comment type="subcellular location">
    <subcellularLocation>
        <location evidence="1">Membrane</location>
        <topology evidence="1">Multi-pass membrane protein</topology>
    </subcellularLocation>
</comment>
<comment type="caution">
    <text evidence="8">The sequence shown here is derived from an EMBL/GenBank/DDBJ whole genome shotgun (WGS) entry which is preliminary data.</text>
</comment>
<gene>
    <name evidence="8" type="ORF">RSO01_71110</name>
</gene>
<feature type="transmembrane region" description="Helical" evidence="6">
    <location>
        <begin position="182"/>
        <end position="203"/>
    </location>
</feature>
<feature type="transmembrane region" description="Helical" evidence="6">
    <location>
        <begin position="26"/>
        <end position="43"/>
    </location>
</feature>
<keyword evidence="3 6" id="KW-0812">Transmembrane</keyword>
<evidence type="ECO:0000256" key="5">
    <source>
        <dbReference type="ARBA" id="ARBA00023136"/>
    </source>
</evidence>
<feature type="transmembrane region" description="Helical" evidence="6">
    <location>
        <begin position="270"/>
        <end position="292"/>
    </location>
</feature>
<dbReference type="InterPro" id="IPR011701">
    <property type="entry name" value="MFS"/>
</dbReference>
<feature type="transmembrane region" description="Helical" evidence="6">
    <location>
        <begin position="66"/>
        <end position="88"/>
    </location>
</feature>
<reference evidence="8 9" key="1">
    <citation type="submission" date="2019-07" db="EMBL/GenBank/DDBJ databases">
        <title>Whole genome shotgun sequence of Reyranella soli NBRC 108950.</title>
        <authorList>
            <person name="Hosoyama A."/>
            <person name="Uohara A."/>
            <person name="Ohji S."/>
            <person name="Ichikawa N."/>
        </authorList>
    </citation>
    <scope>NUCLEOTIDE SEQUENCE [LARGE SCALE GENOMIC DNA]</scope>
    <source>
        <strain evidence="8 9">NBRC 108950</strain>
    </source>
</reference>
<evidence type="ECO:0000313" key="9">
    <source>
        <dbReference type="Proteomes" id="UP000321058"/>
    </source>
</evidence>
<feature type="transmembrane region" description="Helical" evidence="6">
    <location>
        <begin position="330"/>
        <end position="353"/>
    </location>
</feature>
<evidence type="ECO:0000256" key="2">
    <source>
        <dbReference type="ARBA" id="ARBA00022448"/>
    </source>
</evidence>
<sequence length="437" mass="45699">MRITAADKSLGTGPDKAEHWPVPRRQAWFAFVMAFLLMMFDYMDRQVVVSMFPALKAEWGLSDKELGALTAAVSITVAVFAFPIALLADRWSRVKSIVVMATIWSLATIACGLSRSYGQLLASRAVIGLGEAGYGAAGGALLTSMFPAARRATVVGGFLAAAVVGSVLGVALGGFITARWGWQAAFGLVGVPGLVLALLFLLVRDYRTVPLTDPEARRLGVRGVLRGLLGPRTALICYAGGALQLLTVSTVYVWLPSYLNRFHGLPTDRAGLMTALVLVLGSVGIVLWGYVADRVGDTNPQRKLMVPSACLVVASLLLSTGFGLMQPSSLQFVVIAAGGFMMTAASGTVPAAAIDVIHPGLRATAGAMVAVVQNLFGLAAGPLITGVLSDAFGLVTALSVMSFFCLASAAVLMLGTRVYPAELNAARTLAAMTMRSD</sequence>
<feature type="transmembrane region" description="Helical" evidence="6">
    <location>
        <begin position="365"/>
        <end position="385"/>
    </location>
</feature>
<dbReference type="GO" id="GO:0022857">
    <property type="term" value="F:transmembrane transporter activity"/>
    <property type="evidence" value="ECO:0007669"/>
    <property type="project" value="InterPro"/>
</dbReference>
<dbReference type="RefSeq" id="WP_170303601.1">
    <property type="nucleotide sequence ID" value="NZ_BKAJ01000145.1"/>
</dbReference>
<feature type="transmembrane region" description="Helical" evidence="6">
    <location>
        <begin position="97"/>
        <end position="115"/>
    </location>
</feature>
<evidence type="ECO:0000256" key="4">
    <source>
        <dbReference type="ARBA" id="ARBA00022989"/>
    </source>
</evidence>
<dbReference type="AlphaFoldDB" id="A0A512NLW9"/>
<dbReference type="Pfam" id="PF07690">
    <property type="entry name" value="MFS_1"/>
    <property type="match status" value="1"/>
</dbReference>
<keyword evidence="9" id="KW-1185">Reference proteome</keyword>
<feature type="transmembrane region" description="Helical" evidence="6">
    <location>
        <begin position="235"/>
        <end position="255"/>
    </location>
</feature>
<protein>
    <submittedName>
        <fullName evidence="8">MFS transporter</fullName>
    </submittedName>
</protein>
<dbReference type="Proteomes" id="UP000321058">
    <property type="component" value="Unassembled WGS sequence"/>
</dbReference>
<evidence type="ECO:0000313" key="8">
    <source>
        <dbReference type="EMBL" id="GEP59945.1"/>
    </source>
</evidence>
<keyword evidence="4 6" id="KW-1133">Transmembrane helix</keyword>
<dbReference type="InterPro" id="IPR036259">
    <property type="entry name" value="MFS_trans_sf"/>
</dbReference>
<feature type="transmembrane region" description="Helical" evidence="6">
    <location>
        <begin position="391"/>
        <end position="414"/>
    </location>
</feature>
<dbReference type="InterPro" id="IPR020846">
    <property type="entry name" value="MFS_dom"/>
</dbReference>
<dbReference type="EMBL" id="BKAJ01000145">
    <property type="protein sequence ID" value="GEP59945.1"/>
    <property type="molecule type" value="Genomic_DNA"/>
</dbReference>